<comment type="subcellular location">
    <subcellularLocation>
        <location evidence="1 14">Cell outer membrane</location>
        <topology evidence="1 14">Multi-pass membrane protein</topology>
    </subcellularLocation>
</comment>
<evidence type="ECO:0000313" key="19">
    <source>
        <dbReference type="EMBL" id="AWG24655.1"/>
    </source>
</evidence>
<dbReference type="InterPro" id="IPR036942">
    <property type="entry name" value="Beta-barrel_TonB_sf"/>
</dbReference>
<feature type="chain" id="PRO_5015701426" evidence="16">
    <location>
        <begin position="20"/>
        <end position="792"/>
    </location>
</feature>
<sequence>MRLLYTFMILLAVNWSSVAQTGTLKGTITDEKNNPVQDVNIVLPEINVSVTSDVSGNYVLENLTYGKYMIRIGMVGFTTQTVTVKIDKPITVLNKSIMVENSELDQVEVFGVRNKQPDKLQNLTRLPLKPSEQIQSISVISEKVIEQQGALTITEATRNVPGVYAFASYGNKRESMGSRGYRGIPILKNGVRVNSDFRGIGIITDAAGIDNIQVLKGVAAITQGVATDIGSPGGVINIVTKTPKFHSGGSVSMRAGSWGFMRPQFDVYGPIDDNEKIAFRINGAYETKDSYRSQVSGERLYVNPSLAWRANDKTTITVEMDYLDDSRTPDVGTINLAGNDTYAIYNLPNNQFLGFNSDRTITQNATYSVRLDRKINDVFSVKASYFKSDLDIDDRGAVLAGAGSQYNLRKRSYNESTRKDMNEVLQLDLVAQDLQTGSIKHTFQIGMDYNKNSVSTTSGSSATLDTINVFAPINNDLSSTNAALGALTIAGSTSRGLGLLAQGVTTWNRWVKTFVGVRYSSVETTEITTLGVNKSDAWNPLGGIMITPIKNVNFFASYTNSSNPRSATRRDVNGSELGNERWDQLEAGWKTSWINDRLRFNVTFFKINNKDMNLPTYDENWVATGYFQKGGNDQRQGIEAELSGRILPNLEVITGYSYIDAKYKEHTSYVYNSSPLNTPKHTFNAWANYTFVNNDLEGLSLAAGVYYIGDRPMNDWSSGPVTHEGIIPGQKPFDMKAYTVVNFQAGYAINRHWDVRVLVNNVFDEMGYNAYRTSYINQIDPVNYAGVLTYRF</sequence>
<keyword evidence="6 14" id="KW-0812">Transmembrane</keyword>
<evidence type="ECO:0000313" key="20">
    <source>
        <dbReference type="Proteomes" id="UP000244677"/>
    </source>
</evidence>
<feature type="domain" description="TonB-dependent receptor-like beta-barrel" evidence="17">
    <location>
        <begin position="308"/>
        <end position="762"/>
    </location>
</feature>
<dbReference type="InterPro" id="IPR010105">
    <property type="entry name" value="TonB_sidphr_rcpt"/>
</dbReference>
<dbReference type="Gene3D" id="2.170.130.10">
    <property type="entry name" value="TonB-dependent receptor, plug domain"/>
    <property type="match status" value="1"/>
</dbReference>
<dbReference type="PROSITE" id="PS52016">
    <property type="entry name" value="TONB_DEPENDENT_REC_3"/>
    <property type="match status" value="1"/>
</dbReference>
<dbReference type="OrthoDB" id="9775095at2"/>
<keyword evidence="10 15" id="KW-0798">TonB box</keyword>
<evidence type="ECO:0000256" key="12">
    <source>
        <dbReference type="ARBA" id="ARBA00023170"/>
    </source>
</evidence>
<dbReference type="InterPro" id="IPR008969">
    <property type="entry name" value="CarboxyPept-like_regulatory"/>
</dbReference>
<dbReference type="PANTHER" id="PTHR32552">
    <property type="entry name" value="FERRICHROME IRON RECEPTOR-RELATED"/>
    <property type="match status" value="1"/>
</dbReference>
<dbReference type="Pfam" id="PF00593">
    <property type="entry name" value="TonB_dep_Rec_b-barrel"/>
    <property type="match status" value="1"/>
</dbReference>
<evidence type="ECO:0000256" key="10">
    <source>
        <dbReference type="ARBA" id="ARBA00023077"/>
    </source>
</evidence>
<evidence type="ECO:0000256" key="3">
    <source>
        <dbReference type="ARBA" id="ARBA00022448"/>
    </source>
</evidence>
<evidence type="ECO:0000256" key="7">
    <source>
        <dbReference type="ARBA" id="ARBA00022729"/>
    </source>
</evidence>
<keyword evidence="5" id="KW-0410">Iron transport</keyword>
<dbReference type="SUPFAM" id="SSF56935">
    <property type="entry name" value="Porins"/>
    <property type="match status" value="1"/>
</dbReference>
<comment type="similarity">
    <text evidence="2 14 15">Belongs to the TonB-dependent receptor family.</text>
</comment>
<dbReference type="KEGG" id="fki:FK004_05110"/>
<evidence type="ECO:0000259" key="18">
    <source>
        <dbReference type="Pfam" id="PF07715"/>
    </source>
</evidence>
<dbReference type="NCBIfam" id="TIGR01783">
    <property type="entry name" value="TonB-siderophor"/>
    <property type="match status" value="1"/>
</dbReference>
<dbReference type="GO" id="GO:0038023">
    <property type="term" value="F:signaling receptor activity"/>
    <property type="evidence" value="ECO:0007669"/>
    <property type="project" value="InterPro"/>
</dbReference>
<evidence type="ECO:0000256" key="11">
    <source>
        <dbReference type="ARBA" id="ARBA00023136"/>
    </source>
</evidence>
<evidence type="ECO:0000256" key="6">
    <source>
        <dbReference type="ARBA" id="ARBA00022692"/>
    </source>
</evidence>
<evidence type="ECO:0000256" key="8">
    <source>
        <dbReference type="ARBA" id="ARBA00023004"/>
    </source>
</evidence>
<keyword evidence="9" id="KW-0406">Ion transport</keyword>
<keyword evidence="7 16" id="KW-0732">Signal</keyword>
<evidence type="ECO:0000256" key="4">
    <source>
        <dbReference type="ARBA" id="ARBA00022452"/>
    </source>
</evidence>
<keyword evidence="20" id="KW-1185">Reference proteome</keyword>
<feature type="domain" description="TonB-dependent receptor plug" evidence="18">
    <location>
        <begin position="131"/>
        <end position="224"/>
    </location>
</feature>
<evidence type="ECO:0000256" key="5">
    <source>
        <dbReference type="ARBA" id="ARBA00022496"/>
    </source>
</evidence>
<keyword evidence="8" id="KW-0408">Iron</keyword>
<keyword evidence="4 14" id="KW-1134">Transmembrane beta strand</keyword>
<dbReference type="Pfam" id="PF13715">
    <property type="entry name" value="CarbopepD_reg_2"/>
    <property type="match status" value="1"/>
</dbReference>
<keyword evidence="13 14" id="KW-0998">Cell outer membrane</keyword>
<dbReference type="GO" id="GO:0015891">
    <property type="term" value="P:siderophore transport"/>
    <property type="evidence" value="ECO:0007669"/>
    <property type="project" value="InterPro"/>
</dbReference>
<evidence type="ECO:0000256" key="15">
    <source>
        <dbReference type="RuleBase" id="RU003357"/>
    </source>
</evidence>
<dbReference type="Gene3D" id="2.40.170.20">
    <property type="entry name" value="TonB-dependent receptor, beta-barrel domain"/>
    <property type="match status" value="1"/>
</dbReference>
<dbReference type="RefSeq" id="WP_108736289.1">
    <property type="nucleotide sequence ID" value="NZ_CP020919.1"/>
</dbReference>
<dbReference type="GO" id="GO:0015344">
    <property type="term" value="F:siderophore uptake transmembrane transporter activity"/>
    <property type="evidence" value="ECO:0007669"/>
    <property type="project" value="TreeGrafter"/>
</dbReference>
<evidence type="ECO:0000256" key="1">
    <source>
        <dbReference type="ARBA" id="ARBA00004571"/>
    </source>
</evidence>
<proteinExistence type="inferred from homology"/>
<reference evidence="19 20" key="1">
    <citation type="submission" date="2017-04" db="EMBL/GenBank/DDBJ databases">
        <title>Complete genome sequence of Flavobacterium kingsejong AJ004.</title>
        <authorList>
            <person name="Lee P.C."/>
        </authorList>
    </citation>
    <scope>NUCLEOTIDE SEQUENCE [LARGE SCALE GENOMIC DNA]</scope>
    <source>
        <strain evidence="19 20">AJ004</strain>
    </source>
</reference>
<evidence type="ECO:0000256" key="9">
    <source>
        <dbReference type="ARBA" id="ARBA00023065"/>
    </source>
</evidence>
<dbReference type="GO" id="GO:0009279">
    <property type="term" value="C:cell outer membrane"/>
    <property type="evidence" value="ECO:0007669"/>
    <property type="project" value="UniProtKB-SubCell"/>
</dbReference>
<dbReference type="Gene3D" id="2.60.40.1120">
    <property type="entry name" value="Carboxypeptidase-like, regulatory domain"/>
    <property type="match status" value="1"/>
</dbReference>
<dbReference type="InterPro" id="IPR012910">
    <property type="entry name" value="Plug_dom"/>
</dbReference>
<evidence type="ECO:0000259" key="17">
    <source>
        <dbReference type="Pfam" id="PF00593"/>
    </source>
</evidence>
<evidence type="ECO:0000256" key="2">
    <source>
        <dbReference type="ARBA" id="ARBA00009810"/>
    </source>
</evidence>
<keyword evidence="12 19" id="KW-0675">Receptor</keyword>
<dbReference type="AlphaFoldDB" id="A0A2S1LLM7"/>
<dbReference type="InterPro" id="IPR037066">
    <property type="entry name" value="Plug_dom_sf"/>
</dbReference>
<dbReference type="Proteomes" id="UP000244677">
    <property type="component" value="Chromosome"/>
</dbReference>
<dbReference type="Pfam" id="PF07715">
    <property type="entry name" value="Plug"/>
    <property type="match status" value="1"/>
</dbReference>
<organism evidence="19 20">
    <name type="scientific">Flavobacterium kingsejongi</name>
    <dbReference type="NCBI Taxonomy" id="1678728"/>
    <lineage>
        <taxon>Bacteria</taxon>
        <taxon>Pseudomonadati</taxon>
        <taxon>Bacteroidota</taxon>
        <taxon>Flavobacteriia</taxon>
        <taxon>Flavobacteriales</taxon>
        <taxon>Flavobacteriaceae</taxon>
        <taxon>Flavobacterium</taxon>
    </lineage>
</organism>
<dbReference type="InterPro" id="IPR000531">
    <property type="entry name" value="Beta-barrel_TonB"/>
</dbReference>
<feature type="signal peptide" evidence="16">
    <location>
        <begin position="1"/>
        <end position="19"/>
    </location>
</feature>
<dbReference type="InterPro" id="IPR039426">
    <property type="entry name" value="TonB-dep_rcpt-like"/>
</dbReference>
<evidence type="ECO:0000256" key="14">
    <source>
        <dbReference type="PROSITE-ProRule" id="PRU01360"/>
    </source>
</evidence>
<name>A0A2S1LLM7_9FLAO</name>
<dbReference type="SUPFAM" id="SSF49464">
    <property type="entry name" value="Carboxypeptidase regulatory domain-like"/>
    <property type="match status" value="1"/>
</dbReference>
<keyword evidence="3 14" id="KW-0813">Transport</keyword>
<evidence type="ECO:0000256" key="13">
    <source>
        <dbReference type="ARBA" id="ARBA00023237"/>
    </source>
</evidence>
<protein>
    <submittedName>
        <fullName evidence="19">TonB-dependent siderophore receptor</fullName>
    </submittedName>
</protein>
<evidence type="ECO:0000256" key="16">
    <source>
        <dbReference type="SAM" id="SignalP"/>
    </source>
</evidence>
<dbReference type="PANTHER" id="PTHR32552:SF68">
    <property type="entry name" value="FERRICHROME OUTER MEMBRANE TRANSPORTER_PHAGE RECEPTOR"/>
    <property type="match status" value="1"/>
</dbReference>
<dbReference type="CDD" id="cd01347">
    <property type="entry name" value="ligand_gated_channel"/>
    <property type="match status" value="1"/>
</dbReference>
<dbReference type="EMBL" id="CP020919">
    <property type="protein sequence ID" value="AWG24655.1"/>
    <property type="molecule type" value="Genomic_DNA"/>
</dbReference>
<accession>A0A2S1LLM7</accession>
<keyword evidence="11 14" id="KW-0472">Membrane</keyword>
<gene>
    <name evidence="19" type="ORF">FK004_05110</name>
</gene>